<evidence type="ECO:0000313" key="2">
    <source>
        <dbReference type="Proteomes" id="UP000184096"/>
    </source>
</evidence>
<organism evidence="1 2">
    <name type="scientific">Bradyrhizobium erythrophlei</name>
    <dbReference type="NCBI Taxonomy" id="1437360"/>
    <lineage>
        <taxon>Bacteria</taxon>
        <taxon>Pseudomonadati</taxon>
        <taxon>Pseudomonadota</taxon>
        <taxon>Alphaproteobacteria</taxon>
        <taxon>Hyphomicrobiales</taxon>
        <taxon>Nitrobacteraceae</taxon>
        <taxon>Bradyrhizobium</taxon>
    </lineage>
</organism>
<reference evidence="2" key="1">
    <citation type="submission" date="2016-11" db="EMBL/GenBank/DDBJ databases">
        <authorList>
            <person name="Varghese N."/>
            <person name="Submissions S."/>
        </authorList>
    </citation>
    <scope>NUCLEOTIDE SEQUENCE [LARGE SCALE GENOMIC DNA]</scope>
    <source>
        <strain evidence="2">GAS401</strain>
    </source>
</reference>
<name>A0A1M7UBM0_9BRAD</name>
<gene>
    <name evidence="1" type="ORF">SAMN05444170_4304</name>
</gene>
<evidence type="ECO:0000313" key="1">
    <source>
        <dbReference type="EMBL" id="SHN80399.1"/>
    </source>
</evidence>
<accession>A0A1M7UBM0</accession>
<dbReference type="EMBL" id="LT670849">
    <property type="protein sequence ID" value="SHN80399.1"/>
    <property type="molecule type" value="Genomic_DNA"/>
</dbReference>
<protein>
    <submittedName>
        <fullName evidence="1">Uncharacterized protein</fullName>
    </submittedName>
</protein>
<dbReference type="AlphaFoldDB" id="A0A1M7UBM0"/>
<dbReference type="Proteomes" id="UP000184096">
    <property type="component" value="Chromosome I"/>
</dbReference>
<sequence length="73" mass="8851">MRQDQWKSQVLQEWDRWLQAQPIDPTTPTARDTLKFFCELQDRSSPLLDFRPGRRDKWQIIHAWLHHAGRVPD</sequence>
<proteinExistence type="predicted"/>
<keyword evidence="2" id="KW-1185">Reference proteome</keyword>